<dbReference type="EMBL" id="MU825406">
    <property type="protein sequence ID" value="KAJ7391342.1"/>
    <property type="molecule type" value="Genomic_DNA"/>
</dbReference>
<evidence type="ECO:0000256" key="2">
    <source>
        <dbReference type="ARBA" id="ARBA00023043"/>
    </source>
</evidence>
<dbReference type="Proteomes" id="UP001163046">
    <property type="component" value="Unassembled WGS sequence"/>
</dbReference>
<accession>A0A9X0A0Q5</accession>
<name>A0A9X0A0Q5_9CNID</name>
<feature type="repeat" description="ANK" evidence="3">
    <location>
        <begin position="181"/>
        <end position="207"/>
    </location>
</feature>
<dbReference type="InterPro" id="IPR036770">
    <property type="entry name" value="Ankyrin_rpt-contain_sf"/>
</dbReference>
<proteinExistence type="predicted"/>
<reference evidence="4" key="1">
    <citation type="submission" date="2023-01" db="EMBL/GenBank/DDBJ databases">
        <title>Genome assembly of the deep-sea coral Lophelia pertusa.</title>
        <authorList>
            <person name="Herrera S."/>
            <person name="Cordes E."/>
        </authorList>
    </citation>
    <scope>NUCLEOTIDE SEQUENCE</scope>
    <source>
        <strain evidence="4">USNM1676648</strain>
        <tissue evidence="4">Polyp</tissue>
    </source>
</reference>
<dbReference type="PANTHER" id="PTHR24123:SF33">
    <property type="entry name" value="PROTEIN HOS4"/>
    <property type="match status" value="1"/>
</dbReference>
<evidence type="ECO:0000313" key="5">
    <source>
        <dbReference type="Proteomes" id="UP001163046"/>
    </source>
</evidence>
<dbReference type="PANTHER" id="PTHR24123">
    <property type="entry name" value="ANKYRIN REPEAT-CONTAINING"/>
    <property type="match status" value="1"/>
</dbReference>
<comment type="caution">
    <text evidence="4">The sequence shown here is derived from an EMBL/GenBank/DDBJ whole genome shotgun (WGS) entry which is preliminary data.</text>
</comment>
<dbReference type="AlphaFoldDB" id="A0A9X0A0Q5"/>
<dbReference type="Pfam" id="PF00023">
    <property type="entry name" value="Ank"/>
    <property type="match status" value="1"/>
</dbReference>
<dbReference type="PROSITE" id="PS50297">
    <property type="entry name" value="ANK_REP_REGION"/>
    <property type="match status" value="2"/>
</dbReference>
<keyword evidence="2 3" id="KW-0040">ANK repeat</keyword>
<dbReference type="SUPFAM" id="SSF48403">
    <property type="entry name" value="Ankyrin repeat"/>
    <property type="match status" value="1"/>
</dbReference>
<protein>
    <submittedName>
        <fullName evidence="4">Uncharacterized protein</fullName>
    </submittedName>
</protein>
<dbReference type="PROSITE" id="PS50088">
    <property type="entry name" value="ANK_REPEAT"/>
    <property type="match status" value="3"/>
</dbReference>
<dbReference type="OrthoDB" id="10252328at2759"/>
<sequence length="278" mass="29965">MASPVFVFKGEMLHQAAIYDQRDLLKSLLMAGGHGEANSPDLRGLTPLHTAALHDSVGCLAELLEWKGDANIVSAPEDCCSTALHHAARNGHLRCLKVLIDAGARVDIRNKEGKTAMQIAFEKEEYDCGKYLRTVEGIRRATREEEVSKELFRACSFGDLPRVKELIEEASTTTINKLYQGGSTLLYKACQGGHLEVVNLLLGKGADGSPNTITGVAPLYVACLSGNVELVKLMVQVMPQAINIPSKIDSFTALHAAAGEGNEAMIKSILQIPGKVKN</sequence>
<dbReference type="InterPro" id="IPR002110">
    <property type="entry name" value="Ankyrin_rpt"/>
</dbReference>
<dbReference type="InterPro" id="IPR051165">
    <property type="entry name" value="Multifunctional_ANK_Repeat"/>
</dbReference>
<dbReference type="Gene3D" id="1.25.40.20">
    <property type="entry name" value="Ankyrin repeat-containing domain"/>
    <property type="match status" value="2"/>
</dbReference>
<gene>
    <name evidence="4" type="ORF">OS493_018385</name>
</gene>
<evidence type="ECO:0000313" key="4">
    <source>
        <dbReference type="EMBL" id="KAJ7391342.1"/>
    </source>
</evidence>
<feature type="repeat" description="ANK" evidence="3">
    <location>
        <begin position="43"/>
        <end position="75"/>
    </location>
</feature>
<keyword evidence="1" id="KW-0677">Repeat</keyword>
<evidence type="ECO:0000256" key="1">
    <source>
        <dbReference type="ARBA" id="ARBA00022737"/>
    </source>
</evidence>
<organism evidence="4 5">
    <name type="scientific">Desmophyllum pertusum</name>
    <dbReference type="NCBI Taxonomy" id="174260"/>
    <lineage>
        <taxon>Eukaryota</taxon>
        <taxon>Metazoa</taxon>
        <taxon>Cnidaria</taxon>
        <taxon>Anthozoa</taxon>
        <taxon>Hexacorallia</taxon>
        <taxon>Scleractinia</taxon>
        <taxon>Caryophylliina</taxon>
        <taxon>Caryophylliidae</taxon>
        <taxon>Desmophyllum</taxon>
    </lineage>
</organism>
<feature type="repeat" description="ANK" evidence="3">
    <location>
        <begin position="82"/>
        <end position="111"/>
    </location>
</feature>
<keyword evidence="5" id="KW-1185">Reference proteome</keyword>
<dbReference type="SMART" id="SM00248">
    <property type="entry name" value="ANK"/>
    <property type="match status" value="5"/>
</dbReference>
<dbReference type="Pfam" id="PF12796">
    <property type="entry name" value="Ank_2"/>
    <property type="match status" value="2"/>
</dbReference>
<evidence type="ECO:0000256" key="3">
    <source>
        <dbReference type="PROSITE-ProRule" id="PRU00023"/>
    </source>
</evidence>